<dbReference type="Pfam" id="PF11306">
    <property type="entry name" value="DUF3108"/>
    <property type="match status" value="1"/>
</dbReference>
<reference evidence="1" key="1">
    <citation type="submission" date="2018-06" db="EMBL/GenBank/DDBJ databases">
        <authorList>
            <person name="Zhirakovskaya E."/>
        </authorList>
    </citation>
    <scope>NUCLEOTIDE SEQUENCE</scope>
</reference>
<dbReference type="EMBL" id="UOGC01000135">
    <property type="protein sequence ID" value="VAX22205.1"/>
    <property type="molecule type" value="Genomic_DNA"/>
</dbReference>
<accession>A0A3B1CT14</accession>
<organism evidence="1">
    <name type="scientific">hydrothermal vent metagenome</name>
    <dbReference type="NCBI Taxonomy" id="652676"/>
    <lineage>
        <taxon>unclassified sequences</taxon>
        <taxon>metagenomes</taxon>
        <taxon>ecological metagenomes</taxon>
    </lineage>
</organism>
<evidence type="ECO:0008006" key="2">
    <source>
        <dbReference type="Google" id="ProtNLM"/>
    </source>
</evidence>
<proteinExistence type="predicted"/>
<name>A0A3B1CT14_9ZZZZ</name>
<dbReference type="InterPro" id="IPR021457">
    <property type="entry name" value="DUF3108"/>
</dbReference>
<sequence>MGRIAVLNRFLAIIVVVSLALAPSQAYADALTGTERLPFKPGEKIIYDVSWLGIVAGEARLEVVSQINFNGHNVQKLKISSTSTGWVRKIHRVDDATYSYFDVDNLHSHKVEIKISEGSYRKTKIMEFNQEALTVKYTVNDKEPKEFDIDPDSQDPLSSIFYLRTMRDKIKVGARLYIPIFDDKKKYELEVRILHKERLNLPKGMVDTIVVRPFLKSEGVFQRKGKMWIWLTDDEYLIPVQIRSKIAVGSFYATMKDSEGAKITYLPYPKKEIEKKTVALAK</sequence>
<dbReference type="AlphaFoldDB" id="A0A3B1CT14"/>
<protein>
    <recommendedName>
        <fullName evidence="2">DUF3108 domain-containing protein</fullName>
    </recommendedName>
</protein>
<gene>
    <name evidence="1" type="ORF">MNBD_NITROSPINAE01-852</name>
</gene>
<evidence type="ECO:0000313" key="1">
    <source>
        <dbReference type="EMBL" id="VAX22205.1"/>
    </source>
</evidence>